<evidence type="ECO:0000256" key="1">
    <source>
        <dbReference type="ARBA" id="ARBA00001400"/>
    </source>
</evidence>
<proteinExistence type="inferred from homology"/>
<dbReference type="Gene3D" id="3.40.470.10">
    <property type="entry name" value="Uracil-DNA glycosylase-like domain"/>
    <property type="match status" value="1"/>
</dbReference>
<evidence type="ECO:0000256" key="10">
    <source>
        <dbReference type="ARBA" id="ARBA00023014"/>
    </source>
</evidence>
<dbReference type="InterPro" id="IPR005122">
    <property type="entry name" value="Uracil-DNA_glycosylase-like"/>
</dbReference>
<evidence type="ECO:0000256" key="6">
    <source>
        <dbReference type="ARBA" id="ARBA00022723"/>
    </source>
</evidence>
<dbReference type="PANTHER" id="PTHR33693:SF1">
    <property type="entry name" value="TYPE-4 URACIL-DNA GLYCOSYLASE"/>
    <property type="match status" value="1"/>
</dbReference>
<dbReference type="Proteomes" id="UP001597295">
    <property type="component" value="Unassembled WGS sequence"/>
</dbReference>
<evidence type="ECO:0000256" key="11">
    <source>
        <dbReference type="ARBA" id="ARBA00023204"/>
    </source>
</evidence>
<organism evidence="14 15">
    <name type="scientific">Lacibacterium aquatile</name>
    <dbReference type="NCBI Taxonomy" id="1168082"/>
    <lineage>
        <taxon>Bacteria</taxon>
        <taxon>Pseudomonadati</taxon>
        <taxon>Pseudomonadota</taxon>
        <taxon>Alphaproteobacteria</taxon>
        <taxon>Rhodospirillales</taxon>
        <taxon>Rhodospirillaceae</taxon>
    </lineage>
</organism>
<comment type="catalytic activity">
    <reaction evidence="1">
        <text>Hydrolyzes single-stranded DNA or mismatched double-stranded DNA and polynucleotides, releasing free uracil.</text>
        <dbReference type="EC" id="3.2.2.27"/>
    </reaction>
</comment>
<feature type="region of interest" description="Disordered" evidence="12">
    <location>
        <begin position="68"/>
        <end position="87"/>
    </location>
</feature>
<comment type="similarity">
    <text evidence="2">Belongs to the uracil-DNA glycosylase (UDG) superfamily. Type 4 (UDGa) family.</text>
</comment>
<keyword evidence="9" id="KW-0408">Iron</keyword>
<dbReference type="Pfam" id="PF03167">
    <property type="entry name" value="UDG"/>
    <property type="match status" value="1"/>
</dbReference>
<dbReference type="CDD" id="cd10030">
    <property type="entry name" value="UDG-F4_TTUDGA_SPO1dp_like"/>
    <property type="match status" value="1"/>
</dbReference>
<evidence type="ECO:0000256" key="7">
    <source>
        <dbReference type="ARBA" id="ARBA00022763"/>
    </source>
</evidence>
<reference evidence="15" key="1">
    <citation type="journal article" date="2019" name="Int. J. Syst. Evol. Microbiol.">
        <title>The Global Catalogue of Microorganisms (GCM) 10K type strain sequencing project: providing services to taxonomists for standard genome sequencing and annotation.</title>
        <authorList>
            <consortium name="The Broad Institute Genomics Platform"/>
            <consortium name="The Broad Institute Genome Sequencing Center for Infectious Disease"/>
            <person name="Wu L."/>
            <person name="Ma J."/>
        </authorList>
    </citation>
    <scope>NUCLEOTIDE SEQUENCE [LARGE SCALE GENOMIC DNA]</scope>
    <source>
        <strain evidence="15">CGMCC 1.19062</strain>
    </source>
</reference>
<keyword evidence="15" id="KW-1185">Reference proteome</keyword>
<dbReference type="SUPFAM" id="SSF52141">
    <property type="entry name" value="Uracil-DNA glycosylase-like"/>
    <property type="match status" value="1"/>
</dbReference>
<dbReference type="InterPro" id="IPR005273">
    <property type="entry name" value="Ura-DNA_glyco_family4"/>
</dbReference>
<evidence type="ECO:0000256" key="3">
    <source>
        <dbReference type="ARBA" id="ARBA00012030"/>
    </source>
</evidence>
<name>A0ABW5DU59_9PROT</name>
<feature type="domain" description="Uracil-DNA glycosylase-like" evidence="13">
    <location>
        <begin position="127"/>
        <end position="280"/>
    </location>
</feature>
<comment type="caution">
    <text evidence="14">The sequence shown here is derived from an EMBL/GenBank/DDBJ whole genome shotgun (WGS) entry which is preliminary data.</text>
</comment>
<accession>A0ABW5DU59</accession>
<dbReference type="RefSeq" id="WP_379876337.1">
    <property type="nucleotide sequence ID" value="NZ_JBHUIP010000010.1"/>
</dbReference>
<dbReference type="EC" id="3.2.2.27" evidence="3"/>
<dbReference type="InterPro" id="IPR036895">
    <property type="entry name" value="Uracil-DNA_glycosylase-like_sf"/>
</dbReference>
<protein>
    <recommendedName>
        <fullName evidence="4">Type-4 uracil-DNA glycosylase</fullName>
        <ecNumber evidence="3">3.2.2.27</ecNumber>
    </recommendedName>
</protein>
<evidence type="ECO:0000256" key="2">
    <source>
        <dbReference type="ARBA" id="ARBA00006521"/>
    </source>
</evidence>
<keyword evidence="6" id="KW-0479">Metal-binding</keyword>
<dbReference type="SMART" id="SM00987">
    <property type="entry name" value="UreE_C"/>
    <property type="match status" value="1"/>
</dbReference>
<evidence type="ECO:0000256" key="5">
    <source>
        <dbReference type="ARBA" id="ARBA00022485"/>
    </source>
</evidence>
<evidence type="ECO:0000259" key="13">
    <source>
        <dbReference type="SMART" id="SM00986"/>
    </source>
</evidence>
<dbReference type="PANTHER" id="PTHR33693">
    <property type="entry name" value="TYPE-5 URACIL-DNA GLYCOSYLASE"/>
    <property type="match status" value="1"/>
</dbReference>
<gene>
    <name evidence="14" type="ORF">ACFSM5_10610</name>
</gene>
<evidence type="ECO:0000256" key="12">
    <source>
        <dbReference type="SAM" id="MobiDB-lite"/>
    </source>
</evidence>
<feature type="region of interest" description="Disordered" evidence="12">
    <location>
        <begin position="38"/>
        <end position="59"/>
    </location>
</feature>
<evidence type="ECO:0000256" key="8">
    <source>
        <dbReference type="ARBA" id="ARBA00022801"/>
    </source>
</evidence>
<dbReference type="NCBIfam" id="TIGR00758">
    <property type="entry name" value="UDG_fam4"/>
    <property type="match status" value="1"/>
</dbReference>
<dbReference type="SMART" id="SM00986">
    <property type="entry name" value="UDG"/>
    <property type="match status" value="1"/>
</dbReference>
<keyword evidence="10" id="KW-0411">Iron-sulfur</keyword>
<feature type="compositionally biased region" description="Low complexity" evidence="12">
    <location>
        <begin position="42"/>
        <end position="56"/>
    </location>
</feature>
<dbReference type="EMBL" id="JBHUIP010000010">
    <property type="protein sequence ID" value="MFD2263339.1"/>
    <property type="molecule type" value="Genomic_DNA"/>
</dbReference>
<evidence type="ECO:0000256" key="4">
    <source>
        <dbReference type="ARBA" id="ARBA00019403"/>
    </source>
</evidence>
<keyword evidence="8" id="KW-0378">Hydrolase</keyword>
<evidence type="ECO:0000313" key="15">
    <source>
        <dbReference type="Proteomes" id="UP001597295"/>
    </source>
</evidence>
<evidence type="ECO:0000313" key="14">
    <source>
        <dbReference type="EMBL" id="MFD2263339.1"/>
    </source>
</evidence>
<keyword evidence="5" id="KW-0004">4Fe-4S</keyword>
<keyword evidence="7" id="KW-0227">DNA damage</keyword>
<dbReference type="InterPro" id="IPR051536">
    <property type="entry name" value="UDG_Type-4/5"/>
</dbReference>
<evidence type="ECO:0000256" key="9">
    <source>
        <dbReference type="ARBA" id="ARBA00023004"/>
    </source>
</evidence>
<sequence>MTPDNALAALLDWYLAVGVDEAIGDVAVDRFRVPDPLPPPSMAEASRPAPAAASGPQQVRHLPARQVLARPAAQSPTDAPESEVRHEGALKAARTIAAEAGTLEALEAAIEAFDACPLKATANRTVIRDGVLGAPVLVVGEAPGQEEDRTGKPFVGPAGQMLDRMLGAIGLSRSENVLITNIIFWRPPANRKPTPQEVALCVPFVRRFIELSQPKLVLLAGATAAQALLDRTDGISRLRGQWFEQSTESDRPIIPTLATYHPSYLLRSPAQKRDAWKDLMMFQERLESLGILIPGREN</sequence>
<keyword evidence="11" id="KW-0234">DNA repair</keyword>